<evidence type="ECO:0000256" key="1">
    <source>
        <dbReference type="SAM" id="MobiDB-lite"/>
    </source>
</evidence>
<dbReference type="EMBL" id="BHVY01000003">
    <property type="protein sequence ID" value="GIJ84920.1"/>
    <property type="molecule type" value="Genomic_DNA"/>
</dbReference>
<feature type="compositionally biased region" description="Polar residues" evidence="1">
    <location>
        <begin position="393"/>
        <end position="404"/>
    </location>
</feature>
<gene>
    <name evidence="2" type="ORF">Asppvi_003775</name>
</gene>
<name>A0A9P3B6K1_9EURO</name>
<sequence>MPNLPTVTLDGTLADLYKRAGPNYKDKRIAQAVCLASSAIHLSEDIPRNVKYLYQDGAFNECSDEDGSFCLGAAWEREWSVKMNALSPQRDAFLSGNTPVVMFHMGDSDAQRAHDKSEVERTMSALSPTQRPEIRFCLGPGDMPVKEKDIDLISFKLVFDGLEGHKVIMPLETAWYINTKEALARSDLPTPRCDIVRVEGHGNVACCETCRNHNSFIIPAGCTGTRGAWFSEQSAKIYQAISSHPLPFVFKNQQAYSGAGTHLVRNEGERQKLIQYLRNGALRRLLSFVNESNQHLGPAMILLTEFVADEIGNYGISFFVTEDPDAPVFLAVTEQILLEGKHYIGSSIRYDRQDALKKKFDRLVKDMARWYRGYGYVGPVGVDVLETAGPSKDGQQQQVGSRMQNGKRERDIGNDEHSVFHVLDLNARPSGQLCLPLLRSHFTSRGLQCAASFFMRILKRRNNFISLFEKEFEEGRVCILSWYDDLESDVSFGNVVVGAEDPNGLVEDMQRIRDISEEVMF</sequence>
<dbReference type="PANTHER" id="PTHR37018">
    <property type="entry name" value="CULTURE SPECIFIC PROTEIN, PUTATIVE (AFU_ORTHOLOGUE AFUA_2G00130)-RELATED"/>
    <property type="match status" value="1"/>
</dbReference>
<keyword evidence="3" id="KW-1185">Reference proteome</keyword>
<protein>
    <recommendedName>
        <fullName evidence="4">ATP-grasp domain-containing protein</fullName>
    </recommendedName>
</protein>
<evidence type="ECO:0000313" key="3">
    <source>
        <dbReference type="Proteomes" id="UP001043456"/>
    </source>
</evidence>
<proteinExistence type="predicted"/>
<evidence type="ECO:0000313" key="2">
    <source>
        <dbReference type="EMBL" id="GIJ84920.1"/>
    </source>
</evidence>
<dbReference type="RefSeq" id="XP_043155667.1">
    <property type="nucleotide sequence ID" value="XM_043299732.1"/>
</dbReference>
<organism evidence="2 3">
    <name type="scientific">Aspergillus pseudoviridinutans</name>
    <dbReference type="NCBI Taxonomy" id="1517512"/>
    <lineage>
        <taxon>Eukaryota</taxon>
        <taxon>Fungi</taxon>
        <taxon>Dikarya</taxon>
        <taxon>Ascomycota</taxon>
        <taxon>Pezizomycotina</taxon>
        <taxon>Eurotiomycetes</taxon>
        <taxon>Eurotiomycetidae</taxon>
        <taxon>Eurotiales</taxon>
        <taxon>Aspergillaceae</taxon>
        <taxon>Aspergillus</taxon>
        <taxon>Aspergillus subgen. Fumigati</taxon>
    </lineage>
</organism>
<comment type="caution">
    <text evidence="2">The sequence shown here is derived from an EMBL/GenBank/DDBJ whole genome shotgun (WGS) entry which is preliminary data.</text>
</comment>
<dbReference type="AlphaFoldDB" id="A0A9P3B6K1"/>
<dbReference type="GeneID" id="67002387"/>
<evidence type="ECO:0008006" key="4">
    <source>
        <dbReference type="Google" id="ProtNLM"/>
    </source>
</evidence>
<dbReference type="Proteomes" id="UP001043456">
    <property type="component" value="Unassembled WGS sequence"/>
</dbReference>
<dbReference type="PANTHER" id="PTHR37018:SF1">
    <property type="entry name" value="CULTURE SPECIFIC PROTEIN, PUTATIVE (AFU_ORTHOLOGUE AFUA_2G00130)-RELATED"/>
    <property type="match status" value="1"/>
</dbReference>
<feature type="region of interest" description="Disordered" evidence="1">
    <location>
        <begin position="388"/>
        <end position="408"/>
    </location>
</feature>
<dbReference type="InterPro" id="IPR053269">
    <property type="entry name" value="Asp-Met_ligase"/>
</dbReference>
<dbReference type="SUPFAM" id="SSF56059">
    <property type="entry name" value="Glutathione synthetase ATP-binding domain-like"/>
    <property type="match status" value="1"/>
</dbReference>
<dbReference type="OrthoDB" id="5946236at2759"/>
<reference evidence="2 3" key="1">
    <citation type="submission" date="2018-10" db="EMBL/GenBank/DDBJ databases">
        <title>Pan-genome distribution and transcriptional activeness of fungal secondary metabolism genes in Aspergillus section Fumigati.</title>
        <authorList>
            <person name="Takahashi H."/>
            <person name="Umemura M."/>
            <person name="Ninomiya A."/>
            <person name="Kusuya Y."/>
            <person name="Urayama S."/>
            <person name="Shimizu M."/>
            <person name="Watanabe A."/>
            <person name="Kamei K."/>
            <person name="Yaguchi T."/>
            <person name="Hagiwara D."/>
        </authorList>
    </citation>
    <scope>NUCLEOTIDE SEQUENCE [LARGE SCALE GENOMIC DNA]</scope>
    <source>
        <strain evidence="2 3">IFM 55266</strain>
    </source>
</reference>
<accession>A0A9P3B6K1</accession>